<evidence type="ECO:0000313" key="3">
    <source>
        <dbReference type="EMBL" id="AWM39456.1"/>
    </source>
</evidence>
<feature type="region of interest" description="Disordered" evidence="1">
    <location>
        <begin position="139"/>
        <end position="158"/>
    </location>
</feature>
<feature type="region of interest" description="Disordered" evidence="1">
    <location>
        <begin position="214"/>
        <end position="234"/>
    </location>
</feature>
<keyword evidence="4" id="KW-1185">Reference proteome</keyword>
<feature type="transmembrane region" description="Helical" evidence="2">
    <location>
        <begin position="26"/>
        <end position="44"/>
    </location>
</feature>
<dbReference type="InterPro" id="IPR025570">
    <property type="entry name" value="DUF4337"/>
</dbReference>
<gene>
    <name evidence="3" type="ORF">C1280_22330</name>
</gene>
<reference evidence="3 4" key="1">
    <citation type="submission" date="2018-01" db="EMBL/GenBank/DDBJ databases">
        <title>G. obscuriglobus.</title>
        <authorList>
            <person name="Franke J."/>
            <person name="Blomberg W."/>
            <person name="Selmecki A."/>
        </authorList>
    </citation>
    <scope>NUCLEOTIDE SEQUENCE [LARGE SCALE GENOMIC DNA]</scope>
    <source>
        <strain evidence="3 4">DSM 5831</strain>
    </source>
</reference>
<feature type="compositionally biased region" description="Polar residues" evidence="1">
    <location>
        <begin position="225"/>
        <end position="234"/>
    </location>
</feature>
<keyword evidence="2" id="KW-0472">Membrane</keyword>
<keyword evidence="2" id="KW-1133">Transmembrane helix</keyword>
<dbReference type="AlphaFoldDB" id="A0A2Z3H795"/>
<dbReference type="KEGG" id="gog:C1280_22330"/>
<dbReference type="RefSeq" id="WP_010044034.1">
    <property type="nucleotide sequence ID" value="NZ_CP025958.1"/>
</dbReference>
<dbReference type="Proteomes" id="UP000245802">
    <property type="component" value="Chromosome"/>
</dbReference>
<evidence type="ECO:0000313" key="4">
    <source>
        <dbReference type="Proteomes" id="UP000245802"/>
    </source>
</evidence>
<sequence length="234" mass="25462">MANTHEHLEHAEHASHHAADPFNQRVAVSVAVVAALLAGVSMLGHRKHNEVLQLQGEANRLTTEASIAHTQSTDKWSEYQAVNVRDHGYEFTGGLLKEVAKVEPKYGAAFKDSIKRADGQHVKYTARLPEVKAEAEKLAHTGRGKQTESLRKMDEAHHAHHQASRLDVAHLGAEIGIVLCSLALLTKRKAFWFAGLKAAALAVVLVVTAYTIPHHPTEHPDAPNGASTDQGKPH</sequence>
<evidence type="ECO:0000256" key="2">
    <source>
        <dbReference type="SAM" id="Phobius"/>
    </source>
</evidence>
<keyword evidence="2" id="KW-0812">Transmembrane</keyword>
<organism evidence="3 4">
    <name type="scientific">Gemmata obscuriglobus</name>
    <dbReference type="NCBI Taxonomy" id="114"/>
    <lineage>
        <taxon>Bacteria</taxon>
        <taxon>Pseudomonadati</taxon>
        <taxon>Planctomycetota</taxon>
        <taxon>Planctomycetia</taxon>
        <taxon>Gemmatales</taxon>
        <taxon>Gemmataceae</taxon>
        <taxon>Gemmata</taxon>
    </lineage>
</organism>
<feature type="transmembrane region" description="Helical" evidence="2">
    <location>
        <begin position="191"/>
        <end position="212"/>
    </location>
</feature>
<dbReference type="EMBL" id="CP025958">
    <property type="protein sequence ID" value="AWM39456.1"/>
    <property type="molecule type" value="Genomic_DNA"/>
</dbReference>
<evidence type="ECO:0000256" key="1">
    <source>
        <dbReference type="SAM" id="MobiDB-lite"/>
    </source>
</evidence>
<accession>A0A2Z3H795</accession>
<name>A0A2Z3H795_9BACT</name>
<feature type="compositionally biased region" description="Basic and acidic residues" evidence="1">
    <location>
        <begin position="139"/>
        <end position="157"/>
    </location>
</feature>
<dbReference type="Pfam" id="PF14235">
    <property type="entry name" value="DUF4337"/>
    <property type="match status" value="1"/>
</dbReference>
<dbReference type="OrthoDB" id="289565at2"/>
<protein>
    <submittedName>
        <fullName evidence="3">DUF4337 domain-containing protein</fullName>
    </submittedName>
</protein>
<proteinExistence type="predicted"/>